<keyword evidence="3" id="KW-1003">Cell membrane</keyword>
<name>A0ABP6V8J6_9ACTN</name>
<feature type="transmembrane region" description="Helical" evidence="9">
    <location>
        <begin position="213"/>
        <end position="234"/>
    </location>
</feature>
<feature type="transmembrane region" description="Helical" evidence="9">
    <location>
        <begin position="377"/>
        <end position="399"/>
    </location>
</feature>
<dbReference type="InterPro" id="IPR003439">
    <property type="entry name" value="ABC_transporter-like_ATP-bd"/>
</dbReference>
<evidence type="ECO:0000256" key="4">
    <source>
        <dbReference type="ARBA" id="ARBA00022692"/>
    </source>
</evidence>
<dbReference type="EMBL" id="BAABBB010000009">
    <property type="protein sequence ID" value="GAA3528320.1"/>
    <property type="molecule type" value="Genomic_DNA"/>
</dbReference>
<dbReference type="Proteomes" id="UP001500301">
    <property type="component" value="Unassembled WGS sequence"/>
</dbReference>
<evidence type="ECO:0000256" key="7">
    <source>
        <dbReference type="ARBA" id="ARBA00022989"/>
    </source>
</evidence>
<dbReference type="Pfam" id="PF00005">
    <property type="entry name" value="ABC_tran"/>
    <property type="match status" value="1"/>
</dbReference>
<feature type="transmembrane region" description="Helical" evidence="9">
    <location>
        <begin position="265"/>
        <end position="282"/>
    </location>
</feature>
<dbReference type="SMART" id="SM00382">
    <property type="entry name" value="AAA"/>
    <property type="match status" value="1"/>
</dbReference>
<keyword evidence="6" id="KW-0067">ATP-binding</keyword>
<dbReference type="CDD" id="cd06581">
    <property type="entry name" value="TM_PBP1_LivM_like"/>
    <property type="match status" value="1"/>
</dbReference>
<feature type="transmembrane region" description="Helical" evidence="9">
    <location>
        <begin position="135"/>
        <end position="158"/>
    </location>
</feature>
<evidence type="ECO:0000259" key="10">
    <source>
        <dbReference type="PROSITE" id="PS50893"/>
    </source>
</evidence>
<proteinExistence type="predicted"/>
<dbReference type="Pfam" id="PF02653">
    <property type="entry name" value="BPD_transp_2"/>
    <property type="match status" value="2"/>
</dbReference>
<dbReference type="InterPro" id="IPR003593">
    <property type="entry name" value="AAA+_ATPase"/>
</dbReference>
<evidence type="ECO:0000256" key="8">
    <source>
        <dbReference type="ARBA" id="ARBA00023136"/>
    </source>
</evidence>
<feature type="transmembrane region" description="Helical" evidence="9">
    <location>
        <begin position="33"/>
        <end position="50"/>
    </location>
</feature>
<evidence type="ECO:0000256" key="1">
    <source>
        <dbReference type="ARBA" id="ARBA00004651"/>
    </source>
</evidence>
<dbReference type="PROSITE" id="PS50893">
    <property type="entry name" value="ABC_TRANSPORTER_2"/>
    <property type="match status" value="1"/>
</dbReference>
<accession>A0ABP6V8J6</accession>
<dbReference type="CDD" id="cd03219">
    <property type="entry name" value="ABC_Mj1267_LivG_branched"/>
    <property type="match status" value="1"/>
</dbReference>
<dbReference type="InterPro" id="IPR001851">
    <property type="entry name" value="ABC_transp_permease"/>
</dbReference>
<evidence type="ECO:0000313" key="11">
    <source>
        <dbReference type="EMBL" id="GAA3528320.1"/>
    </source>
</evidence>
<organism evidence="11 12">
    <name type="scientific">Nocardioides daeguensis</name>
    <dbReference type="NCBI Taxonomy" id="908359"/>
    <lineage>
        <taxon>Bacteria</taxon>
        <taxon>Bacillati</taxon>
        <taxon>Actinomycetota</taxon>
        <taxon>Actinomycetes</taxon>
        <taxon>Propionibacteriales</taxon>
        <taxon>Nocardioidaceae</taxon>
        <taxon>Nocardioides</taxon>
    </lineage>
</organism>
<keyword evidence="7 9" id="KW-1133">Transmembrane helix</keyword>
<dbReference type="PANTHER" id="PTHR45772">
    <property type="entry name" value="CONSERVED COMPONENT OF ABC TRANSPORTER FOR NATURAL AMINO ACIDS-RELATED"/>
    <property type="match status" value="1"/>
</dbReference>
<evidence type="ECO:0000256" key="2">
    <source>
        <dbReference type="ARBA" id="ARBA00022448"/>
    </source>
</evidence>
<keyword evidence="4 9" id="KW-0812">Transmembrane</keyword>
<dbReference type="CDD" id="cd06582">
    <property type="entry name" value="TM_PBP1_LivH_like"/>
    <property type="match status" value="1"/>
</dbReference>
<feature type="transmembrane region" description="Helical" evidence="9">
    <location>
        <begin position="241"/>
        <end position="259"/>
    </location>
</feature>
<dbReference type="InterPro" id="IPR043428">
    <property type="entry name" value="LivM-like"/>
</dbReference>
<keyword evidence="8 9" id="KW-0472">Membrane</keyword>
<feature type="transmembrane region" description="Helical" evidence="9">
    <location>
        <begin position="543"/>
        <end position="568"/>
    </location>
</feature>
<feature type="transmembrane region" description="Helical" evidence="9">
    <location>
        <begin position="589"/>
        <end position="607"/>
    </location>
</feature>
<feature type="transmembrane region" description="Helical" evidence="9">
    <location>
        <begin position="507"/>
        <end position="531"/>
    </location>
</feature>
<evidence type="ECO:0000256" key="9">
    <source>
        <dbReference type="SAM" id="Phobius"/>
    </source>
</evidence>
<feature type="domain" description="ABC transporter" evidence="10">
    <location>
        <begin position="653"/>
        <end position="896"/>
    </location>
</feature>
<feature type="transmembrane region" description="Helical" evidence="9">
    <location>
        <begin position="187"/>
        <end position="207"/>
    </location>
</feature>
<feature type="transmembrane region" description="Helical" evidence="9">
    <location>
        <begin position="458"/>
        <end position="476"/>
    </location>
</feature>
<keyword evidence="12" id="KW-1185">Reference proteome</keyword>
<dbReference type="InterPro" id="IPR032823">
    <property type="entry name" value="BCA_ABC_TP_C"/>
</dbReference>
<evidence type="ECO:0000256" key="3">
    <source>
        <dbReference type="ARBA" id="ARBA00022475"/>
    </source>
</evidence>
<comment type="caution">
    <text evidence="11">The sequence shown here is derived from an EMBL/GenBank/DDBJ whole genome shotgun (WGS) entry which is preliminary data.</text>
</comment>
<feature type="transmembrane region" description="Helical" evidence="9">
    <location>
        <begin position="62"/>
        <end position="83"/>
    </location>
</feature>
<feature type="transmembrane region" description="Helical" evidence="9">
    <location>
        <begin position="6"/>
        <end position="26"/>
    </location>
</feature>
<gene>
    <name evidence="11" type="ORF">GCM10022263_16150</name>
</gene>
<feature type="transmembrane region" description="Helical" evidence="9">
    <location>
        <begin position="353"/>
        <end position="371"/>
    </location>
</feature>
<evidence type="ECO:0000256" key="5">
    <source>
        <dbReference type="ARBA" id="ARBA00022741"/>
    </source>
</evidence>
<dbReference type="Pfam" id="PF12399">
    <property type="entry name" value="BCA_ABC_TP_C"/>
    <property type="match status" value="1"/>
</dbReference>
<evidence type="ECO:0000256" key="6">
    <source>
        <dbReference type="ARBA" id="ARBA00022840"/>
    </source>
</evidence>
<sequence length="911" mass="94655">MEAVNYALLGLGTGAIYALLGLGLVVIYRGSGVINFAHGGLAMAGAYITMDLQLNQHQTVGVSIAAAVVGTAVLGLLVQLLVMRPLRSASPIARVIATLGVLTVISEILLLRYGSTQFIVPLPLPSEPVELGADVVVAQQNLTLGGIALVATVALVLLMARTRVGYAVTAAAEQPRAAAALGWSPQLLSALTWLTGGALAGVAGALFPATSTGFMSVPQMSVLIIGALATALLAEFRSYPVVLLGGLALGAVQAVATNYVNQTGIADAIPFLVIIVVLVVRGRGLPVRGTSLDRLPRVGTGRILPVAVVAALLAVLPVRWWAPDDWFGPLIISLCFAIVGLSAVVLTGYAGQLSIAQFGLAGVGAFAAGRFADARDWPFELALAAGVVTAMVVGLLFGLPALRTRGVNLAVVTFGLGFALHQVVFSNSDYTGGEFQTRIDSPTFLGLDVDPVRHQDNYFVLVAAAFVLAAIAVANLRRGSVGRRLLAVRTNERAAAAVGVSVFRTKLLAFVLSAGVAGLGGVLFGFSYPTIQYQQLFQANSSISVLVVSVIGGIGYIAGPLLGSVLAPGGVGELFFDTSSASSADSGSWVRYLPLITGVLLIATLIASQHGMADRIIAAGRGLAGRLRRGPSGEGLPIPAVEVRKDPVPAKVLEVRGIVQRFGAFTALDGVDLTVGPGEVVGLLGPNGAGKTTLIDAVTGYARPAAGTVVLDGEDVTGWAPHRRARAGLTRSFQSLELFDDLTVRENLLAASDDAGAASSARDLLWPRRAALSDTVVAAVDELELTDVLDLRPDELSYGRRRLVAIARAVASRPSVLLLDEPAAGLDEHESAELGRLIRRLADQWGIGVLLIEHDVPMVLAHSDRVLVLDFGRTIADGTPQEIAADEGVRRAYLGDSGEEEPVAPRPVEAR</sequence>
<feature type="transmembrane region" description="Helical" evidence="9">
    <location>
        <begin position="303"/>
        <end position="320"/>
    </location>
</feature>
<evidence type="ECO:0000313" key="12">
    <source>
        <dbReference type="Proteomes" id="UP001500301"/>
    </source>
</evidence>
<comment type="subcellular location">
    <subcellularLocation>
        <location evidence="1">Cell membrane</location>
        <topology evidence="1">Multi-pass membrane protein</topology>
    </subcellularLocation>
</comment>
<feature type="transmembrane region" description="Helical" evidence="9">
    <location>
        <begin position="95"/>
        <end position="115"/>
    </location>
</feature>
<keyword evidence="2" id="KW-0813">Transport</keyword>
<protein>
    <submittedName>
        <fullName evidence="11">Branched-chain amino acid ABC transporter permease/ATP-binding protein</fullName>
    </submittedName>
</protein>
<reference evidence="12" key="1">
    <citation type="journal article" date="2019" name="Int. J. Syst. Evol. Microbiol.">
        <title>The Global Catalogue of Microorganisms (GCM) 10K type strain sequencing project: providing services to taxonomists for standard genome sequencing and annotation.</title>
        <authorList>
            <consortium name="The Broad Institute Genomics Platform"/>
            <consortium name="The Broad Institute Genome Sequencing Center for Infectious Disease"/>
            <person name="Wu L."/>
            <person name="Ma J."/>
        </authorList>
    </citation>
    <scope>NUCLEOTIDE SEQUENCE [LARGE SCALE GENOMIC DNA]</scope>
    <source>
        <strain evidence="12">JCM 17460</strain>
    </source>
</reference>
<feature type="transmembrane region" description="Helical" evidence="9">
    <location>
        <begin position="406"/>
        <end position="425"/>
    </location>
</feature>
<keyword evidence="5" id="KW-0547">Nucleotide-binding</keyword>
<dbReference type="RefSeq" id="WP_218233287.1">
    <property type="nucleotide sequence ID" value="NZ_BAABBB010000009.1"/>
</dbReference>
<dbReference type="InterPro" id="IPR051120">
    <property type="entry name" value="ABC_AA/LPS_Transport"/>
</dbReference>
<feature type="transmembrane region" description="Helical" evidence="9">
    <location>
        <begin position="326"/>
        <end position="346"/>
    </location>
</feature>